<evidence type="ECO:0000313" key="5">
    <source>
        <dbReference type="EMBL" id="GFZ18522.1"/>
    </source>
</evidence>
<reference evidence="5 6" key="1">
    <citation type="submission" date="2019-07" db="EMBL/GenBank/DDBJ databases">
        <title>De Novo Assembly of kiwifruit Actinidia rufa.</title>
        <authorList>
            <person name="Sugita-Konishi S."/>
            <person name="Sato K."/>
            <person name="Mori E."/>
            <person name="Abe Y."/>
            <person name="Kisaki G."/>
            <person name="Hamano K."/>
            <person name="Suezawa K."/>
            <person name="Otani M."/>
            <person name="Fukuda T."/>
            <person name="Manabe T."/>
            <person name="Gomi K."/>
            <person name="Tabuchi M."/>
            <person name="Akimitsu K."/>
            <person name="Kataoka I."/>
        </authorList>
    </citation>
    <scope>NUCLEOTIDE SEQUENCE [LARGE SCALE GENOMIC DNA]</scope>
    <source>
        <strain evidence="6">cv. Fuchu</strain>
        <strain evidence="5">Fuchu</strain>
    </source>
</reference>
<dbReference type="EMBL" id="BJWL01000037">
    <property type="protein sequence ID" value="GFS28246.1"/>
    <property type="molecule type" value="Genomic_DNA"/>
</dbReference>
<proteinExistence type="predicted"/>
<evidence type="ECO:0000313" key="1">
    <source>
        <dbReference type="EMBL" id="GFS28238.1"/>
    </source>
</evidence>
<organism evidence="2 6">
    <name type="scientific">Actinidia rufa</name>
    <dbReference type="NCBI Taxonomy" id="165716"/>
    <lineage>
        <taxon>Eukaryota</taxon>
        <taxon>Viridiplantae</taxon>
        <taxon>Streptophyta</taxon>
        <taxon>Embryophyta</taxon>
        <taxon>Tracheophyta</taxon>
        <taxon>Spermatophyta</taxon>
        <taxon>Magnoliopsida</taxon>
        <taxon>eudicotyledons</taxon>
        <taxon>Gunneridae</taxon>
        <taxon>Pentapetalae</taxon>
        <taxon>asterids</taxon>
        <taxon>Ericales</taxon>
        <taxon>Actinidiaceae</taxon>
        <taxon>Actinidia</taxon>
    </lineage>
</organism>
<dbReference type="EMBL" id="BJWL01000013">
    <property type="protein sequence ID" value="GFY99284.1"/>
    <property type="molecule type" value="Genomic_DNA"/>
</dbReference>
<evidence type="ECO:0000313" key="3">
    <source>
        <dbReference type="EMBL" id="GFY99284.1"/>
    </source>
</evidence>
<dbReference type="EMBL" id="BJWL01000037">
    <property type="protein sequence ID" value="GFS28238.1"/>
    <property type="molecule type" value="Genomic_DNA"/>
</dbReference>
<gene>
    <name evidence="1" type="ORF">Acr_00g0000710</name>
    <name evidence="2" type="ORF">Acr_00g0000780</name>
    <name evidence="3" type="ORF">Acr_13g0006850</name>
    <name evidence="4" type="ORF">Acr_27g0002570</name>
    <name evidence="5" type="ORF">Acr_27g0002610</name>
</gene>
<reference evidence="2" key="2">
    <citation type="submission" date="2020-08" db="EMBL/GenBank/DDBJ databases">
        <title>De Novo Assembly of kiwifruit Actinidia rufa.</title>
        <authorList>
            <person name="Sugita-Konishi S."/>
            <person name="Sato K."/>
            <person name="Mori E."/>
            <person name="Abe Y."/>
            <person name="Kisaki G."/>
            <person name="Hamano K."/>
            <person name="Suezawa K."/>
            <person name="Otani M."/>
            <person name="Fukuda T."/>
            <person name="Manabe T."/>
            <person name="Gomi K."/>
            <person name="Tabuchi M."/>
            <person name="Akimitsu K."/>
            <person name="Kataoka I."/>
        </authorList>
    </citation>
    <scope>NUCLEOTIDE SEQUENCE</scope>
    <source>
        <strain evidence="6">cv. Fuchu</strain>
        <strain evidence="2">Fuchu</strain>
    </source>
</reference>
<dbReference type="EMBL" id="BJWL01000027">
    <property type="protein sequence ID" value="GFZ18518.1"/>
    <property type="molecule type" value="Genomic_DNA"/>
</dbReference>
<protein>
    <submittedName>
        <fullName evidence="2">Uncharacterized protein</fullName>
    </submittedName>
</protein>
<evidence type="ECO:0000313" key="4">
    <source>
        <dbReference type="EMBL" id="GFZ18518.1"/>
    </source>
</evidence>
<evidence type="ECO:0000313" key="2">
    <source>
        <dbReference type="EMBL" id="GFS28246.1"/>
    </source>
</evidence>
<accession>A0A7J0D6D0</accession>
<name>A0A7J0D6D0_9ERIC</name>
<sequence>MQANIGMLKDMGAGSGGNIEWSFVDLQLQTVVCVGPSNLVKGLPYLHSQPLPTPMVALEGIDDSREKATFTKGAGMSYSFHFGLESPVYMPYSSALPNRIGIPGLSTERMRHA</sequence>
<dbReference type="AlphaFoldDB" id="A0A7J0D6D0"/>
<evidence type="ECO:0000313" key="6">
    <source>
        <dbReference type="Proteomes" id="UP000585474"/>
    </source>
</evidence>
<comment type="caution">
    <text evidence="2">The sequence shown here is derived from an EMBL/GenBank/DDBJ whole genome shotgun (WGS) entry which is preliminary data.</text>
</comment>
<dbReference type="EMBL" id="BJWL01000027">
    <property type="protein sequence ID" value="GFZ18522.1"/>
    <property type="molecule type" value="Genomic_DNA"/>
</dbReference>
<keyword evidence="6" id="KW-1185">Reference proteome</keyword>
<dbReference type="Proteomes" id="UP000585474">
    <property type="component" value="Unassembled WGS sequence"/>
</dbReference>